<gene>
    <name evidence="3" type="ordered locus">Shal_0672</name>
</gene>
<evidence type="ECO:0000256" key="2">
    <source>
        <dbReference type="SAM" id="Phobius"/>
    </source>
</evidence>
<dbReference type="GO" id="GO:0016020">
    <property type="term" value="C:membrane"/>
    <property type="evidence" value="ECO:0007669"/>
    <property type="project" value="InterPro"/>
</dbReference>
<evidence type="ECO:0000313" key="3">
    <source>
        <dbReference type="EMBL" id="ABZ75247.1"/>
    </source>
</evidence>
<feature type="compositionally biased region" description="Polar residues" evidence="1">
    <location>
        <begin position="153"/>
        <end position="164"/>
    </location>
</feature>
<sequence length="211" mass="23158">MFFILLLIFVLVPVMELSVLIRVGEVLGSWTTVALVLFTAVVGVSLVRSQGISTLMQVQQKLARGEAPGQEIVEGMMLAVAGLLLLIPGFVTDFIGLLLLTPFMRIPVARFFYKRMQHKVQAKGGFQSGFGPGFGAGMGPQGKNPFEHPFENESGQSPFDQGNTFDGDFERKADPSDKRPESHQVKGSTFEGETVTRKTDKESDDKQLPKH</sequence>
<feature type="compositionally biased region" description="Gly residues" evidence="1">
    <location>
        <begin position="131"/>
        <end position="140"/>
    </location>
</feature>
<dbReference type="AlphaFoldDB" id="B0TSS2"/>
<organism evidence="3 4">
    <name type="scientific">Shewanella halifaxensis (strain HAW-EB4)</name>
    <dbReference type="NCBI Taxonomy" id="458817"/>
    <lineage>
        <taxon>Bacteria</taxon>
        <taxon>Pseudomonadati</taxon>
        <taxon>Pseudomonadota</taxon>
        <taxon>Gammaproteobacteria</taxon>
        <taxon>Alteromonadales</taxon>
        <taxon>Shewanellaceae</taxon>
        <taxon>Shewanella</taxon>
    </lineage>
</organism>
<feature type="compositionally biased region" description="Basic and acidic residues" evidence="1">
    <location>
        <begin position="194"/>
        <end position="211"/>
    </location>
</feature>
<evidence type="ECO:0000256" key="1">
    <source>
        <dbReference type="SAM" id="MobiDB-lite"/>
    </source>
</evidence>
<protein>
    <submittedName>
        <fullName evidence="3">FxsA cytoplasmic membrane protein</fullName>
    </submittedName>
</protein>
<name>B0TSS2_SHEHH</name>
<dbReference type="Proteomes" id="UP000001317">
    <property type="component" value="Chromosome"/>
</dbReference>
<proteinExistence type="predicted"/>
<feature type="region of interest" description="Disordered" evidence="1">
    <location>
        <begin position="131"/>
        <end position="211"/>
    </location>
</feature>
<accession>B0TSS2</accession>
<dbReference type="NCBIfam" id="NF008528">
    <property type="entry name" value="PRK11463.1-2"/>
    <property type="match status" value="1"/>
</dbReference>
<dbReference type="HOGENOM" id="CLU_085083_0_0_6"/>
<keyword evidence="2" id="KW-1133">Transmembrane helix</keyword>
<dbReference type="STRING" id="458817.Shal_0672"/>
<dbReference type="RefSeq" id="WP_012275801.1">
    <property type="nucleotide sequence ID" value="NC_010334.1"/>
</dbReference>
<reference evidence="3" key="1">
    <citation type="submission" date="2008-01" db="EMBL/GenBank/DDBJ databases">
        <title>Complete sequence of Shewanella halifaxensis HAW-EB4.</title>
        <authorList>
            <consortium name="US DOE Joint Genome Institute"/>
            <person name="Copeland A."/>
            <person name="Lucas S."/>
            <person name="Lapidus A."/>
            <person name="Glavina del Rio T."/>
            <person name="Dalin E."/>
            <person name="Tice H."/>
            <person name="Bruce D."/>
            <person name="Goodwin L."/>
            <person name="Pitluck S."/>
            <person name="Sims D."/>
            <person name="Brettin T."/>
            <person name="Detter J.C."/>
            <person name="Han C."/>
            <person name="Kuske C.R."/>
            <person name="Schmutz J."/>
            <person name="Larimer F."/>
            <person name="Land M."/>
            <person name="Hauser L."/>
            <person name="Kyrpides N."/>
            <person name="Kim E."/>
            <person name="Zhao J.-S."/>
            <person name="Richardson P."/>
        </authorList>
    </citation>
    <scope>NUCLEOTIDE SEQUENCE [LARGE SCALE GENOMIC DNA]</scope>
    <source>
        <strain evidence="3">HAW-EB4</strain>
    </source>
</reference>
<keyword evidence="2" id="KW-0472">Membrane</keyword>
<keyword evidence="4" id="KW-1185">Reference proteome</keyword>
<dbReference type="EMBL" id="CP000931">
    <property type="protein sequence ID" value="ABZ75247.1"/>
    <property type="molecule type" value="Genomic_DNA"/>
</dbReference>
<dbReference type="Pfam" id="PF04186">
    <property type="entry name" value="FxsA"/>
    <property type="match status" value="1"/>
</dbReference>
<dbReference type="PANTHER" id="PTHR35335">
    <property type="entry name" value="UPF0716 PROTEIN FXSA"/>
    <property type="match status" value="1"/>
</dbReference>
<dbReference type="InterPro" id="IPR007313">
    <property type="entry name" value="FxsA"/>
</dbReference>
<dbReference type="PANTHER" id="PTHR35335:SF1">
    <property type="entry name" value="UPF0716 PROTEIN FXSA"/>
    <property type="match status" value="1"/>
</dbReference>
<evidence type="ECO:0000313" key="4">
    <source>
        <dbReference type="Proteomes" id="UP000001317"/>
    </source>
</evidence>
<feature type="transmembrane region" description="Helical" evidence="2">
    <location>
        <begin position="27"/>
        <end position="47"/>
    </location>
</feature>
<keyword evidence="2" id="KW-0812">Transmembrane</keyword>
<dbReference type="KEGG" id="shl:Shal_0672"/>
<feature type="compositionally biased region" description="Basic and acidic residues" evidence="1">
    <location>
        <begin position="168"/>
        <end position="184"/>
    </location>
</feature>
<dbReference type="eggNOG" id="COG3030">
    <property type="taxonomic scope" value="Bacteria"/>
</dbReference>